<gene>
    <name evidence="2" type="ORF">EOD42_13820</name>
</gene>
<dbReference type="EMBL" id="SACL01000004">
    <property type="protein sequence ID" value="RVT96191.1"/>
    <property type="molecule type" value="Genomic_DNA"/>
</dbReference>
<keyword evidence="1" id="KW-0472">Membrane</keyword>
<proteinExistence type="predicted"/>
<evidence type="ECO:0000313" key="3">
    <source>
        <dbReference type="Proteomes" id="UP000282957"/>
    </source>
</evidence>
<evidence type="ECO:0000313" key="2">
    <source>
        <dbReference type="EMBL" id="RVT96191.1"/>
    </source>
</evidence>
<name>A0A437MEV3_9PROT</name>
<keyword evidence="1" id="KW-0812">Transmembrane</keyword>
<comment type="caution">
    <text evidence="2">The sequence shown here is derived from an EMBL/GenBank/DDBJ whole genome shotgun (WGS) entry which is preliminary data.</text>
</comment>
<feature type="transmembrane region" description="Helical" evidence="1">
    <location>
        <begin position="6"/>
        <end position="22"/>
    </location>
</feature>
<keyword evidence="3" id="KW-1185">Reference proteome</keyword>
<organism evidence="2 3">
    <name type="scientific">Rhodovarius crocodyli</name>
    <dbReference type="NCBI Taxonomy" id="1979269"/>
    <lineage>
        <taxon>Bacteria</taxon>
        <taxon>Pseudomonadati</taxon>
        <taxon>Pseudomonadota</taxon>
        <taxon>Alphaproteobacteria</taxon>
        <taxon>Acetobacterales</taxon>
        <taxon>Roseomonadaceae</taxon>
        <taxon>Rhodovarius</taxon>
    </lineage>
</organism>
<evidence type="ECO:0000256" key="1">
    <source>
        <dbReference type="SAM" id="Phobius"/>
    </source>
</evidence>
<keyword evidence="1" id="KW-1133">Transmembrane helix</keyword>
<dbReference type="Proteomes" id="UP000282957">
    <property type="component" value="Unassembled WGS sequence"/>
</dbReference>
<dbReference type="RefSeq" id="WP_127788124.1">
    <property type="nucleotide sequence ID" value="NZ_SACL01000004.1"/>
</dbReference>
<sequence>MEYLGIAGGCLVAGALTLLRLLQMSRWIRRDAVHLGVPSLWAVSGQAVQVRYLLDDGRPVIASLRHYGRGGPPAKGATARIIQHPEDPERIEWAMARPILAAILAVLAFVMVKALMGWWSGG</sequence>
<evidence type="ECO:0008006" key="4">
    <source>
        <dbReference type="Google" id="ProtNLM"/>
    </source>
</evidence>
<dbReference type="OrthoDB" id="180544at2"/>
<reference evidence="2 3" key="1">
    <citation type="submission" date="2019-01" db="EMBL/GenBank/DDBJ databases">
        <authorList>
            <person name="Chen W.-M."/>
        </authorList>
    </citation>
    <scope>NUCLEOTIDE SEQUENCE [LARGE SCALE GENOMIC DNA]</scope>
    <source>
        <strain evidence="2 3">CCP-6</strain>
    </source>
</reference>
<protein>
    <recommendedName>
        <fullName evidence="4">DUF3592 domain-containing protein</fullName>
    </recommendedName>
</protein>
<accession>A0A437MEV3</accession>
<dbReference type="AlphaFoldDB" id="A0A437MEV3"/>
<feature type="transmembrane region" description="Helical" evidence="1">
    <location>
        <begin position="99"/>
        <end position="119"/>
    </location>
</feature>